<keyword evidence="4" id="KW-1185">Reference proteome</keyword>
<evidence type="ECO:0000256" key="1">
    <source>
        <dbReference type="SAM" id="Coils"/>
    </source>
</evidence>
<gene>
    <name evidence="3" type="ORF">ACFSR9_15425</name>
</gene>
<dbReference type="EMBL" id="JBHUMK010000090">
    <property type="protein sequence ID" value="MFD2610808.1"/>
    <property type="molecule type" value="Genomic_DNA"/>
</dbReference>
<feature type="coiled-coil region" evidence="1">
    <location>
        <begin position="26"/>
        <end position="60"/>
    </location>
</feature>
<keyword evidence="1" id="KW-0175">Coiled coil</keyword>
<evidence type="ECO:0000313" key="4">
    <source>
        <dbReference type="Proteomes" id="UP001597475"/>
    </source>
</evidence>
<keyword evidence="2" id="KW-1133">Transmembrane helix</keyword>
<proteinExistence type="predicted"/>
<keyword evidence="2" id="KW-0472">Membrane</keyword>
<comment type="caution">
    <text evidence="3">The sequence shown here is derived from an EMBL/GenBank/DDBJ whole genome shotgun (WGS) entry which is preliminary data.</text>
</comment>
<feature type="transmembrane region" description="Helical" evidence="2">
    <location>
        <begin position="6"/>
        <end position="22"/>
    </location>
</feature>
<keyword evidence="2" id="KW-0812">Transmembrane</keyword>
<dbReference type="RefSeq" id="WP_386847230.1">
    <property type="nucleotide sequence ID" value="NZ_JBHUMK010000090.1"/>
</dbReference>
<dbReference type="Proteomes" id="UP001597475">
    <property type="component" value="Unassembled WGS sequence"/>
</dbReference>
<evidence type="ECO:0000256" key="2">
    <source>
        <dbReference type="SAM" id="Phobius"/>
    </source>
</evidence>
<sequence length="192" mass="21333">MQLELAVTLISILIGAASTLYYREQARSAKDQVAEAREANRQAEEANRLMAEQLALMQAERDAAARVTFRFQPRRDNGMYFLDLVNDAPHDTYVLWAQLSGPGVDTTLRGKRISHLERLGGHNFVAAREKIQILDLAGPTGWFSHPNIMADGSTAQLVLCLKTDGVIYEVRTDLRFESSRGFSTHGTTITPA</sequence>
<accession>A0ABW5P6N5</accession>
<organism evidence="3 4">
    <name type="scientific">Deinococcus taklimakanensis</name>
    <dbReference type="NCBI Taxonomy" id="536443"/>
    <lineage>
        <taxon>Bacteria</taxon>
        <taxon>Thermotogati</taxon>
        <taxon>Deinococcota</taxon>
        <taxon>Deinococci</taxon>
        <taxon>Deinococcales</taxon>
        <taxon>Deinococcaceae</taxon>
        <taxon>Deinococcus</taxon>
    </lineage>
</organism>
<name>A0ABW5P6N5_9DEIO</name>
<protein>
    <submittedName>
        <fullName evidence="3">Uncharacterized protein</fullName>
    </submittedName>
</protein>
<evidence type="ECO:0000313" key="3">
    <source>
        <dbReference type="EMBL" id="MFD2610808.1"/>
    </source>
</evidence>
<reference evidence="4" key="1">
    <citation type="journal article" date="2019" name="Int. J. Syst. Evol. Microbiol.">
        <title>The Global Catalogue of Microorganisms (GCM) 10K type strain sequencing project: providing services to taxonomists for standard genome sequencing and annotation.</title>
        <authorList>
            <consortium name="The Broad Institute Genomics Platform"/>
            <consortium name="The Broad Institute Genome Sequencing Center for Infectious Disease"/>
            <person name="Wu L."/>
            <person name="Ma J."/>
        </authorList>
    </citation>
    <scope>NUCLEOTIDE SEQUENCE [LARGE SCALE GENOMIC DNA]</scope>
    <source>
        <strain evidence="4">KCTC 33842</strain>
    </source>
</reference>